<reference evidence="1" key="1">
    <citation type="submission" date="2022-10" db="EMBL/GenBank/DDBJ databases">
        <title>The complete genomes of actinobacterial strains from the NBC collection.</title>
        <authorList>
            <person name="Joergensen T.S."/>
            <person name="Alvarez Arevalo M."/>
            <person name="Sterndorff E.B."/>
            <person name="Faurdal D."/>
            <person name="Vuksanovic O."/>
            <person name="Mourched A.-S."/>
            <person name="Charusanti P."/>
            <person name="Shaw S."/>
            <person name="Blin K."/>
            <person name="Weber T."/>
        </authorList>
    </citation>
    <scope>NUCLEOTIDE SEQUENCE</scope>
    <source>
        <strain evidence="1">NBC_00003</strain>
    </source>
</reference>
<dbReference type="EMBL" id="CP108318">
    <property type="protein sequence ID" value="WTW60196.1"/>
    <property type="molecule type" value="Genomic_DNA"/>
</dbReference>
<evidence type="ECO:0000313" key="1">
    <source>
        <dbReference type="EMBL" id="WTW60196.1"/>
    </source>
</evidence>
<dbReference type="AlphaFoldDB" id="A0AAU2UYD1"/>
<proteinExistence type="predicted"/>
<name>A0AAU2UYD1_9ACTN</name>
<accession>A0AAU2UYD1</accession>
<sequence>MTEEEFTECRSVSVLPHRLGPRPARGRFVMTGAASTGRGPLAVRQRLFAAPYDGCDPPAGPSASLDARPR</sequence>
<protein>
    <submittedName>
        <fullName evidence="1">Uncharacterized protein</fullName>
    </submittedName>
</protein>
<gene>
    <name evidence="1" type="ORF">OG549_05820</name>
</gene>
<organism evidence="1">
    <name type="scientific">Streptomyces sp. NBC_00003</name>
    <dbReference type="NCBI Taxonomy" id="2903608"/>
    <lineage>
        <taxon>Bacteria</taxon>
        <taxon>Bacillati</taxon>
        <taxon>Actinomycetota</taxon>
        <taxon>Actinomycetes</taxon>
        <taxon>Kitasatosporales</taxon>
        <taxon>Streptomycetaceae</taxon>
        <taxon>Streptomyces</taxon>
    </lineage>
</organism>